<feature type="region of interest" description="Disordered" evidence="1">
    <location>
        <begin position="123"/>
        <end position="145"/>
    </location>
</feature>
<comment type="caution">
    <text evidence="2">The sequence shown here is derived from an EMBL/GenBank/DDBJ whole genome shotgun (WGS) entry which is preliminary data.</text>
</comment>
<protein>
    <submittedName>
        <fullName evidence="2">Uncharacterized protein</fullName>
    </submittedName>
</protein>
<dbReference type="OrthoDB" id="1744168at2759"/>
<sequence length="222" mass="25476">MSLRRGTNRRDTVGNQEELTREDLKASHYKNKKIRGNLGFKEFKSPKIRVEFADLSCMEPYGMLEDVMMEIGAGAVLNYFGNHLSFGHIRQDIFFPSVNFRSVPSATKLPPEEATLMPKKEAMLHGERRESERYPKPKEKKKTLEPRHENIRIFTPKDSELKGDQSIEEKLERTMKLFPKALVFKDDVRDDHGVTTPPQEPTEPENGEAKGILCPSATLHHD</sequence>
<dbReference type="EMBL" id="CACVBM020001054">
    <property type="protein sequence ID" value="CAA7027336.1"/>
    <property type="molecule type" value="Genomic_DNA"/>
</dbReference>
<dbReference type="Proteomes" id="UP000467841">
    <property type="component" value="Unassembled WGS sequence"/>
</dbReference>
<reference evidence="2" key="1">
    <citation type="submission" date="2020-01" db="EMBL/GenBank/DDBJ databases">
        <authorList>
            <person name="Mishra B."/>
        </authorList>
    </citation>
    <scope>NUCLEOTIDE SEQUENCE [LARGE SCALE GENOMIC DNA]</scope>
</reference>
<proteinExistence type="predicted"/>
<gene>
    <name evidence="2" type="ORF">MERR_LOCUS14571</name>
</gene>
<name>A0A6D2IJU6_9BRAS</name>
<feature type="region of interest" description="Disordered" evidence="1">
    <location>
        <begin position="186"/>
        <end position="222"/>
    </location>
</feature>
<evidence type="ECO:0000313" key="3">
    <source>
        <dbReference type="Proteomes" id="UP000467841"/>
    </source>
</evidence>
<organism evidence="2 3">
    <name type="scientific">Microthlaspi erraticum</name>
    <dbReference type="NCBI Taxonomy" id="1685480"/>
    <lineage>
        <taxon>Eukaryota</taxon>
        <taxon>Viridiplantae</taxon>
        <taxon>Streptophyta</taxon>
        <taxon>Embryophyta</taxon>
        <taxon>Tracheophyta</taxon>
        <taxon>Spermatophyta</taxon>
        <taxon>Magnoliopsida</taxon>
        <taxon>eudicotyledons</taxon>
        <taxon>Gunneridae</taxon>
        <taxon>Pentapetalae</taxon>
        <taxon>rosids</taxon>
        <taxon>malvids</taxon>
        <taxon>Brassicales</taxon>
        <taxon>Brassicaceae</taxon>
        <taxon>Coluteocarpeae</taxon>
        <taxon>Microthlaspi</taxon>
    </lineage>
</organism>
<accession>A0A6D2IJU6</accession>
<keyword evidence="3" id="KW-1185">Reference proteome</keyword>
<dbReference type="AlphaFoldDB" id="A0A6D2IJU6"/>
<evidence type="ECO:0000256" key="1">
    <source>
        <dbReference type="SAM" id="MobiDB-lite"/>
    </source>
</evidence>
<evidence type="ECO:0000313" key="2">
    <source>
        <dbReference type="EMBL" id="CAA7027336.1"/>
    </source>
</evidence>